<organism evidence="2 3">
    <name type="scientific">Apiospora saccharicola</name>
    <dbReference type="NCBI Taxonomy" id="335842"/>
    <lineage>
        <taxon>Eukaryota</taxon>
        <taxon>Fungi</taxon>
        <taxon>Dikarya</taxon>
        <taxon>Ascomycota</taxon>
        <taxon>Pezizomycotina</taxon>
        <taxon>Sordariomycetes</taxon>
        <taxon>Xylariomycetidae</taxon>
        <taxon>Amphisphaeriales</taxon>
        <taxon>Apiosporaceae</taxon>
        <taxon>Apiospora</taxon>
    </lineage>
</organism>
<keyword evidence="3" id="KW-1185">Reference proteome</keyword>
<dbReference type="InterPro" id="IPR001810">
    <property type="entry name" value="F-box_dom"/>
</dbReference>
<dbReference type="Proteomes" id="UP001446871">
    <property type="component" value="Unassembled WGS sequence"/>
</dbReference>
<dbReference type="PROSITE" id="PS50181">
    <property type="entry name" value="FBOX"/>
    <property type="match status" value="1"/>
</dbReference>
<proteinExistence type="predicted"/>
<evidence type="ECO:0000313" key="3">
    <source>
        <dbReference type="Proteomes" id="UP001446871"/>
    </source>
</evidence>
<sequence length="139" mass="16161">MGVFRLFELPAELLQLTFYFFFLSQEFKRAMRLRLVNRRFKACMDDMIFSRSMFHRLVADGVIDDDESTFSLEQVPLAPPPAAGVSVDDDDERPLREWIGYIYPYLVTRRPSWSATRAARARARATAGTRSCPWISETR</sequence>
<dbReference type="EMBL" id="JAQQWM010000008">
    <property type="protein sequence ID" value="KAK8054353.1"/>
    <property type="molecule type" value="Genomic_DNA"/>
</dbReference>
<name>A0ABR1U650_9PEZI</name>
<evidence type="ECO:0000313" key="2">
    <source>
        <dbReference type="EMBL" id="KAK8054353.1"/>
    </source>
</evidence>
<evidence type="ECO:0000259" key="1">
    <source>
        <dbReference type="PROSITE" id="PS50181"/>
    </source>
</evidence>
<feature type="domain" description="F-box" evidence="1">
    <location>
        <begin position="3"/>
        <end position="57"/>
    </location>
</feature>
<reference evidence="2 3" key="1">
    <citation type="submission" date="2023-01" db="EMBL/GenBank/DDBJ databases">
        <title>Analysis of 21 Apiospora genomes using comparative genomics revels a genus with tremendous synthesis potential of carbohydrate active enzymes and secondary metabolites.</title>
        <authorList>
            <person name="Sorensen T."/>
        </authorList>
    </citation>
    <scope>NUCLEOTIDE SEQUENCE [LARGE SCALE GENOMIC DNA]</scope>
    <source>
        <strain evidence="2 3">CBS 83171</strain>
    </source>
</reference>
<comment type="caution">
    <text evidence="2">The sequence shown here is derived from an EMBL/GenBank/DDBJ whole genome shotgun (WGS) entry which is preliminary data.</text>
</comment>
<gene>
    <name evidence="2" type="ORF">PG996_013654</name>
</gene>
<accession>A0ABR1U650</accession>
<protein>
    <recommendedName>
        <fullName evidence="1">F-box domain-containing protein</fullName>
    </recommendedName>
</protein>